<gene>
    <name evidence="2" type="ORF">Natoc_0196</name>
</gene>
<evidence type="ECO:0000313" key="2">
    <source>
        <dbReference type="EMBL" id="AGB36075.1"/>
    </source>
</evidence>
<dbReference type="InterPro" id="IPR021671">
    <property type="entry name" value="PD(D/E)XK_Endonuc"/>
</dbReference>
<dbReference type="EMBL" id="CP003929">
    <property type="protein sequence ID" value="AGB36075.1"/>
    <property type="molecule type" value="Genomic_DNA"/>
</dbReference>
<organism evidence="2 3">
    <name type="scientific">Natronococcus occultus SP4</name>
    <dbReference type="NCBI Taxonomy" id="694430"/>
    <lineage>
        <taxon>Archaea</taxon>
        <taxon>Methanobacteriati</taxon>
        <taxon>Methanobacteriota</taxon>
        <taxon>Stenosarchaea group</taxon>
        <taxon>Halobacteria</taxon>
        <taxon>Halobacteriales</taxon>
        <taxon>Natrialbaceae</taxon>
        <taxon>Natronococcus</taxon>
    </lineage>
</organism>
<dbReference type="Pfam" id="PF11645">
    <property type="entry name" value="PDDEXK_5"/>
    <property type="match status" value="1"/>
</dbReference>
<dbReference type="RefSeq" id="WP_015319532.1">
    <property type="nucleotide sequence ID" value="NC_019974.1"/>
</dbReference>
<reference evidence="2 3" key="1">
    <citation type="submission" date="2012-11" db="EMBL/GenBank/DDBJ databases">
        <title>FINISHED of Natronococcus occultus SP4, DSM 3396.</title>
        <authorList>
            <consortium name="DOE Joint Genome Institute"/>
            <person name="Eisen J."/>
            <person name="Huntemann M."/>
            <person name="Wei C.-L."/>
            <person name="Han J."/>
            <person name="Detter J.C."/>
            <person name="Han C."/>
            <person name="Tapia R."/>
            <person name="Chen A."/>
            <person name="Kyrpides N."/>
            <person name="Mavromatis K."/>
            <person name="Markowitz V."/>
            <person name="Szeto E."/>
            <person name="Ivanova N."/>
            <person name="Mikhailova N."/>
            <person name="Ovchinnikova G."/>
            <person name="Pagani I."/>
            <person name="Pati A."/>
            <person name="Goodwin L."/>
            <person name="Nordberg H.P."/>
            <person name="Cantor M.N."/>
            <person name="Hua S.X."/>
            <person name="Woyke T."/>
            <person name="Eisen J."/>
            <person name="Klenk H.-P."/>
            <person name="Klenk H.-P."/>
        </authorList>
    </citation>
    <scope>NUCLEOTIDE SEQUENCE [LARGE SCALE GENOMIC DNA]</scope>
    <source>
        <strain evidence="2 3">SP4</strain>
    </source>
</reference>
<evidence type="ECO:0000259" key="1">
    <source>
        <dbReference type="Pfam" id="PF11645"/>
    </source>
</evidence>
<feature type="domain" description="PD(D/E)XK endonuclease" evidence="1">
    <location>
        <begin position="1"/>
        <end position="131"/>
    </location>
</feature>
<dbReference type="eggNOG" id="arCOG10716">
    <property type="taxonomic scope" value="Archaea"/>
</dbReference>
<protein>
    <recommendedName>
        <fullName evidence="1">PD(D/E)XK endonuclease domain-containing protein</fullName>
    </recommendedName>
</protein>
<dbReference type="Gene3D" id="3.40.1350.10">
    <property type="match status" value="1"/>
</dbReference>
<dbReference type="KEGG" id="nou:Natoc_0196"/>
<dbReference type="InterPro" id="IPR011856">
    <property type="entry name" value="tRNA_endonuc-like_dom_sf"/>
</dbReference>
<dbReference type="HOGENOM" id="CLU_1821068_0_0_2"/>
<sequence length="141" mass="15856">MNTKQIGDETEAKIMAALIAEGYTVSIPFGDNESYDLVLDTGTTLERVQCKTGWIEDDVVRFKTASKTTSDGDVVRADYGDEIDAFAVRCRETEQLYWVPSEDAGAKSTYLRIAEPEISHPSVNRAEEYRLKERLPELADR</sequence>
<accession>L0JUU9</accession>
<dbReference type="GO" id="GO:0003676">
    <property type="term" value="F:nucleic acid binding"/>
    <property type="evidence" value="ECO:0007669"/>
    <property type="project" value="InterPro"/>
</dbReference>
<dbReference type="Proteomes" id="UP000010878">
    <property type="component" value="Chromosome"/>
</dbReference>
<dbReference type="AlphaFoldDB" id="L0JUU9"/>
<proteinExistence type="predicted"/>
<name>L0JUU9_9EURY</name>
<dbReference type="OrthoDB" id="350649at2157"/>
<evidence type="ECO:0000313" key="3">
    <source>
        <dbReference type="Proteomes" id="UP000010878"/>
    </source>
</evidence>
<dbReference type="GeneID" id="14405224"/>
<keyword evidence="3" id="KW-1185">Reference proteome</keyword>